<name>A0A0T5NWG7_9RHOB</name>
<dbReference type="AlphaFoldDB" id="A0A0T5NWG7"/>
<dbReference type="OrthoDB" id="9803739at2"/>
<proteinExistence type="inferred from homology"/>
<dbReference type="RefSeq" id="WP_057792089.1">
    <property type="nucleotide sequence ID" value="NZ_LAXJ01000007.1"/>
</dbReference>
<keyword evidence="2" id="KW-0413">Isomerase</keyword>
<dbReference type="InterPro" id="IPR001920">
    <property type="entry name" value="Asp/Glu_race"/>
</dbReference>
<organism evidence="3 4">
    <name type="scientific">Roseovarius atlanticus</name>
    <dbReference type="NCBI Taxonomy" id="1641875"/>
    <lineage>
        <taxon>Bacteria</taxon>
        <taxon>Pseudomonadati</taxon>
        <taxon>Pseudomonadota</taxon>
        <taxon>Alphaproteobacteria</taxon>
        <taxon>Rhodobacterales</taxon>
        <taxon>Roseobacteraceae</taxon>
        <taxon>Roseovarius</taxon>
    </lineage>
</organism>
<dbReference type="GO" id="GO:0047661">
    <property type="term" value="F:amino-acid racemase activity"/>
    <property type="evidence" value="ECO:0007669"/>
    <property type="project" value="InterPro"/>
</dbReference>
<dbReference type="STRING" id="1641875.XM53_08040"/>
<dbReference type="Proteomes" id="UP000051295">
    <property type="component" value="Unassembled WGS sequence"/>
</dbReference>
<gene>
    <name evidence="3" type="ORF">XM53_08040</name>
</gene>
<reference evidence="3 4" key="1">
    <citation type="submission" date="2015-04" db="EMBL/GenBank/DDBJ databases">
        <title>The draft genome sequence of Roseovarius sp.R12b.</title>
        <authorList>
            <person name="Li G."/>
            <person name="Lai Q."/>
            <person name="Shao Z."/>
            <person name="Yan P."/>
        </authorList>
    </citation>
    <scope>NUCLEOTIDE SEQUENCE [LARGE SCALE GENOMIC DNA]</scope>
    <source>
        <strain evidence="3 4">R12B</strain>
    </source>
</reference>
<keyword evidence="4" id="KW-1185">Reference proteome</keyword>
<sequence length="226" mass="23386">MKPVGILGGMGPEATILLMQKVLAAVPAQDDADHIPLIVHQNSQVPSRIKALIEGGGADPMPVLISMAQDLERAGAQALAMPCNTAHHYAVAVTHATSLPFLNMIDLTAGHLSTEGARTVGMLASPATRKAGVFEAAFAARDLTPLWAEDEDALLSIIRAVKAGEALDTLSPRLGHIAAEMTAGGADHLLIACTELSLMAHALPPGTPQTDSLDCLVQAIVGFSKA</sequence>
<dbReference type="Pfam" id="PF01177">
    <property type="entry name" value="Asp_Glu_race"/>
    <property type="match status" value="1"/>
</dbReference>
<evidence type="ECO:0000256" key="1">
    <source>
        <dbReference type="ARBA" id="ARBA00007847"/>
    </source>
</evidence>
<evidence type="ECO:0000313" key="4">
    <source>
        <dbReference type="Proteomes" id="UP000051295"/>
    </source>
</evidence>
<evidence type="ECO:0000313" key="3">
    <source>
        <dbReference type="EMBL" id="KRS13094.1"/>
    </source>
</evidence>
<protein>
    <submittedName>
        <fullName evidence="3">Aspartate racemase</fullName>
    </submittedName>
</protein>
<evidence type="ECO:0000256" key="2">
    <source>
        <dbReference type="ARBA" id="ARBA00023235"/>
    </source>
</evidence>
<dbReference type="PANTHER" id="PTHR21198">
    <property type="entry name" value="GLUTAMATE RACEMASE"/>
    <property type="match status" value="1"/>
</dbReference>
<dbReference type="EMBL" id="LAXJ01000007">
    <property type="protein sequence ID" value="KRS13094.1"/>
    <property type="molecule type" value="Genomic_DNA"/>
</dbReference>
<dbReference type="NCBIfam" id="TIGR00035">
    <property type="entry name" value="asp_race"/>
    <property type="match status" value="1"/>
</dbReference>
<dbReference type="SUPFAM" id="SSF53681">
    <property type="entry name" value="Aspartate/glutamate racemase"/>
    <property type="match status" value="2"/>
</dbReference>
<comment type="similarity">
    <text evidence="1">Belongs to the aspartate/glutamate racemases family.</text>
</comment>
<dbReference type="InterPro" id="IPR015942">
    <property type="entry name" value="Asp/Glu/hydantoin_racemase"/>
</dbReference>
<dbReference type="Gene3D" id="3.40.50.1860">
    <property type="match status" value="2"/>
</dbReference>
<comment type="caution">
    <text evidence="3">The sequence shown here is derived from an EMBL/GenBank/DDBJ whole genome shotgun (WGS) entry which is preliminary data.</text>
</comment>
<dbReference type="PANTHER" id="PTHR21198:SF7">
    <property type="entry name" value="ASPARTATE-GLUTAMATE RACEMASE FAMILY"/>
    <property type="match status" value="1"/>
</dbReference>
<dbReference type="PATRIC" id="fig|1641875.4.peg.4008"/>
<accession>A0A0T5NWG7</accession>
<dbReference type="InterPro" id="IPR004380">
    <property type="entry name" value="Asp_race"/>
</dbReference>